<evidence type="ECO:0000313" key="1">
    <source>
        <dbReference type="EMBL" id="XCB21857.1"/>
    </source>
</evidence>
<dbReference type="GO" id="GO:0004557">
    <property type="term" value="F:alpha-galactosidase activity"/>
    <property type="evidence" value="ECO:0007669"/>
    <property type="project" value="UniProtKB-EC"/>
</dbReference>
<reference evidence="1" key="1">
    <citation type="submission" date="2023-08" db="EMBL/GenBank/DDBJ databases">
        <authorList>
            <person name="Messyasz A."/>
            <person name="Mannisto M.K."/>
            <person name="Kerkhof L.J."/>
            <person name="Haggblom M."/>
        </authorList>
    </citation>
    <scope>NUCLEOTIDE SEQUENCE</scope>
    <source>
        <strain evidence="1">M8UP39</strain>
    </source>
</reference>
<name>A0AAU7YZB9_9BACT</name>
<dbReference type="AlphaFoldDB" id="A0AAU7YZB9"/>
<gene>
    <name evidence="1" type="ORF">RBB81_20060</name>
</gene>
<protein>
    <submittedName>
        <fullName evidence="1">Alpha-galactosidase</fullName>
        <ecNumber evidence="1">3.2.1.22</ecNumber>
    </submittedName>
</protein>
<dbReference type="Gene3D" id="3.20.20.70">
    <property type="entry name" value="Aldolase class I"/>
    <property type="match status" value="1"/>
</dbReference>
<accession>A0AAU7YZB9</accession>
<sequence length="98" mass="10740">MRQAKSRWRTKLASWGWNVSSSMTGGLDSETAIVPDLEIGNTDALDRLALQDGFTHADTPETMAAWVTDVPNFLDKRAIPLQFRFVSAMQGALGIGET</sequence>
<proteinExistence type="predicted"/>
<dbReference type="EC" id="3.2.1.22" evidence="1"/>
<keyword evidence="1" id="KW-0378">Hydrolase</keyword>
<keyword evidence="1" id="KW-0326">Glycosidase</keyword>
<dbReference type="KEGG" id="tgi:RBB81_20060"/>
<reference evidence="1" key="2">
    <citation type="journal article" date="2024" name="Environ. Microbiol.">
        <title>Genome analysis and description of Tunturibacter gen. nov. expands the diversity of Terriglobia in tundra soils.</title>
        <authorList>
            <person name="Messyasz A."/>
            <person name="Mannisto M.K."/>
            <person name="Kerkhof L.J."/>
            <person name="Haggblom M.M."/>
        </authorList>
    </citation>
    <scope>NUCLEOTIDE SEQUENCE</scope>
    <source>
        <strain evidence="1">M8UP39</strain>
    </source>
</reference>
<organism evidence="1">
    <name type="scientific">Tunturiibacter gelidiferens</name>
    <dbReference type="NCBI Taxonomy" id="3069689"/>
    <lineage>
        <taxon>Bacteria</taxon>
        <taxon>Pseudomonadati</taxon>
        <taxon>Acidobacteriota</taxon>
        <taxon>Terriglobia</taxon>
        <taxon>Terriglobales</taxon>
        <taxon>Acidobacteriaceae</taxon>
        <taxon>Tunturiibacter</taxon>
    </lineage>
</organism>
<dbReference type="InterPro" id="IPR013785">
    <property type="entry name" value="Aldolase_TIM"/>
</dbReference>
<dbReference type="EMBL" id="CP132938">
    <property type="protein sequence ID" value="XCB21857.1"/>
    <property type="molecule type" value="Genomic_DNA"/>
</dbReference>